<organism evidence="2 3">
    <name type="scientific">Desulfotomaculum copahuensis</name>
    <dbReference type="NCBI Taxonomy" id="1838280"/>
    <lineage>
        <taxon>Bacteria</taxon>
        <taxon>Bacillati</taxon>
        <taxon>Bacillota</taxon>
        <taxon>Clostridia</taxon>
        <taxon>Eubacteriales</taxon>
        <taxon>Desulfotomaculaceae</taxon>
        <taxon>Desulfotomaculum</taxon>
    </lineage>
</organism>
<dbReference type="SUPFAM" id="SSF100950">
    <property type="entry name" value="NagB/RpiA/CoA transferase-like"/>
    <property type="match status" value="1"/>
</dbReference>
<dbReference type="EMBL" id="LYVF01000023">
    <property type="protein sequence ID" value="OAT86339.1"/>
    <property type="molecule type" value="Genomic_DNA"/>
</dbReference>
<dbReference type="STRING" id="1838280.A6M21_03830"/>
<dbReference type="GO" id="GO:0008410">
    <property type="term" value="F:CoA-transferase activity"/>
    <property type="evidence" value="ECO:0007669"/>
    <property type="project" value="InterPro"/>
</dbReference>
<evidence type="ECO:0000256" key="1">
    <source>
        <dbReference type="ARBA" id="ARBA00007047"/>
    </source>
</evidence>
<dbReference type="PANTHER" id="PTHR43293:SF3">
    <property type="entry name" value="CHOLESTEROL RING-CLEAVING HYDROLASE IPDB SUBUNIT"/>
    <property type="match status" value="1"/>
</dbReference>
<sequence length="276" mass="30466">MISVVLQKERCFPVGKLICTPKEAMAVSASRLIKNGDTVIVGTGLPLVASILAKHTHAQDAILIMEAGPYDGNPLALPSCVADPRGFYRSPLICDPVQLMGQFLQNGRIKVGFLGGAQVDKYGNVNSTCIGDYRNPHVRFEGSGGASDIAALAHRFYIIISHEARRLVERVDYLTSPGWYCYRNPPSRELVRREELGMRGGPEAVVTTMGVMKFDQETKEMFVAEYYEHMGVTLDVLKENTGFEIDVSRAIPASSPTEEELHILRTMVDPEGIYMN</sequence>
<accession>A0A1B7LID4</accession>
<dbReference type="SMART" id="SM00882">
    <property type="entry name" value="CoA_trans"/>
    <property type="match status" value="1"/>
</dbReference>
<dbReference type="Proteomes" id="UP000078532">
    <property type="component" value="Unassembled WGS sequence"/>
</dbReference>
<gene>
    <name evidence="2" type="ORF">A6M21_03830</name>
</gene>
<comment type="similarity">
    <text evidence="1">Belongs to the 3-oxoacid CoA-transferase subunit B family.</text>
</comment>
<dbReference type="InterPro" id="IPR037171">
    <property type="entry name" value="NagB/RpiA_transferase-like"/>
</dbReference>
<name>A0A1B7LID4_9FIRM</name>
<evidence type="ECO:0008006" key="4">
    <source>
        <dbReference type="Google" id="ProtNLM"/>
    </source>
</evidence>
<dbReference type="Gene3D" id="3.40.1080.10">
    <property type="entry name" value="Glutaconate Coenzyme A-transferase"/>
    <property type="match status" value="1"/>
</dbReference>
<reference evidence="2 3" key="1">
    <citation type="submission" date="2016-04" db="EMBL/GenBank/DDBJ databases">
        <authorList>
            <person name="Evans L.H."/>
            <person name="Alamgir A."/>
            <person name="Owens N."/>
            <person name="Weber N.D."/>
            <person name="Virtaneva K."/>
            <person name="Barbian K."/>
            <person name="Babar A."/>
            <person name="Rosenke K."/>
        </authorList>
    </citation>
    <scope>NUCLEOTIDE SEQUENCE [LARGE SCALE GENOMIC DNA]</scope>
    <source>
        <strain evidence="2 3">LMa1</strain>
    </source>
</reference>
<dbReference type="PANTHER" id="PTHR43293">
    <property type="entry name" value="ACETATE COA-TRANSFERASE YDIF"/>
    <property type="match status" value="1"/>
</dbReference>
<dbReference type="InterPro" id="IPR004165">
    <property type="entry name" value="CoA_trans_fam_I"/>
</dbReference>
<proteinExistence type="inferred from homology"/>
<comment type="caution">
    <text evidence="2">The sequence shown here is derived from an EMBL/GenBank/DDBJ whole genome shotgun (WGS) entry which is preliminary data.</text>
</comment>
<protein>
    <recommendedName>
        <fullName evidence="4">Glutaconate CoA-transferase</fullName>
    </recommendedName>
</protein>
<evidence type="ECO:0000313" key="2">
    <source>
        <dbReference type="EMBL" id="OAT86339.1"/>
    </source>
</evidence>
<keyword evidence="3" id="KW-1185">Reference proteome</keyword>
<dbReference type="AlphaFoldDB" id="A0A1B7LID4"/>
<dbReference type="Pfam" id="PF01144">
    <property type="entry name" value="CoA_trans"/>
    <property type="match status" value="1"/>
</dbReference>
<evidence type="ECO:0000313" key="3">
    <source>
        <dbReference type="Proteomes" id="UP000078532"/>
    </source>
</evidence>